<dbReference type="Proteomes" id="UP001500888">
    <property type="component" value="Unassembled WGS sequence"/>
</dbReference>
<gene>
    <name evidence="2" type="ORF">GCM10022226_69650</name>
</gene>
<comment type="caution">
    <text evidence="2">The sequence shown here is derived from an EMBL/GenBank/DDBJ whole genome shotgun (WGS) entry which is preliminary data.</text>
</comment>
<feature type="region of interest" description="Disordered" evidence="1">
    <location>
        <begin position="196"/>
        <end position="273"/>
    </location>
</feature>
<evidence type="ECO:0000313" key="3">
    <source>
        <dbReference type="Proteomes" id="UP001500888"/>
    </source>
</evidence>
<name>A0ABP7J8E5_9ACTN</name>
<dbReference type="EMBL" id="BAAAZR010000040">
    <property type="protein sequence ID" value="GAA3837597.1"/>
    <property type="molecule type" value="Genomic_DNA"/>
</dbReference>
<evidence type="ECO:0000256" key="1">
    <source>
        <dbReference type="SAM" id="MobiDB-lite"/>
    </source>
</evidence>
<keyword evidence="3" id="KW-1185">Reference proteome</keyword>
<evidence type="ECO:0000313" key="2">
    <source>
        <dbReference type="EMBL" id="GAA3837597.1"/>
    </source>
</evidence>
<sequence>MAVRDFQARLRYLDEVITLLYPPPSSPEPPAKRPAGAAYALVPSRFMPRRLAPRARWLPGRRRLPQGPGTIEAHLGEVFGQPVRATAHVRPARRANRKPILEIHGSSGELLAFVKIGESERSRELVRHEAAVLRLLAATSLKAIVVPTVLHDGVWNGLEVLALSPLPVRRGRIRPSLLHQAVQEIATLDLAPADHTEPALRSTADPSPAPAPLHTATGHHDRRAGHGGHSDQSGHGGHSGHRDQRGHGHGGHGQHGDQSGHGGHGDQSGHGGSYAWHGDFSPWNMAPSPDGRLLVWDWERFATGVPLGFDALHHFFQRALRRMPPRLAAEACLAQAVRTLAPFGSSAGESRETAVRYLIALAGRYERDGHHPLGPASEWLNPLADHLEVLL</sequence>
<dbReference type="InterPro" id="IPR011009">
    <property type="entry name" value="Kinase-like_dom_sf"/>
</dbReference>
<accession>A0ABP7J8E5</accession>
<dbReference type="SUPFAM" id="SSF56112">
    <property type="entry name" value="Protein kinase-like (PK-like)"/>
    <property type="match status" value="1"/>
</dbReference>
<feature type="compositionally biased region" description="Gly residues" evidence="1">
    <location>
        <begin position="259"/>
        <end position="272"/>
    </location>
</feature>
<reference evidence="3" key="1">
    <citation type="journal article" date="2019" name="Int. J. Syst. Evol. Microbiol.">
        <title>The Global Catalogue of Microorganisms (GCM) 10K type strain sequencing project: providing services to taxonomists for standard genome sequencing and annotation.</title>
        <authorList>
            <consortium name="The Broad Institute Genomics Platform"/>
            <consortium name="The Broad Institute Genome Sequencing Center for Infectious Disease"/>
            <person name="Wu L."/>
            <person name="Ma J."/>
        </authorList>
    </citation>
    <scope>NUCLEOTIDE SEQUENCE [LARGE SCALE GENOMIC DNA]</scope>
    <source>
        <strain evidence="3">JCM 16908</strain>
    </source>
</reference>
<evidence type="ECO:0008006" key="4">
    <source>
        <dbReference type="Google" id="ProtNLM"/>
    </source>
</evidence>
<organism evidence="2 3">
    <name type="scientific">Sphaerisporangium flaviroseum</name>
    <dbReference type="NCBI Taxonomy" id="509199"/>
    <lineage>
        <taxon>Bacteria</taxon>
        <taxon>Bacillati</taxon>
        <taxon>Actinomycetota</taxon>
        <taxon>Actinomycetes</taxon>
        <taxon>Streptosporangiales</taxon>
        <taxon>Streptosporangiaceae</taxon>
        <taxon>Sphaerisporangium</taxon>
    </lineage>
</organism>
<proteinExistence type="predicted"/>
<protein>
    <recommendedName>
        <fullName evidence="4">Aminoglycoside phosphotransferase domain-containing protein</fullName>
    </recommendedName>
</protein>